<feature type="domain" description="Tudor" evidence="4">
    <location>
        <begin position="304"/>
        <end position="369"/>
    </location>
</feature>
<dbReference type="InterPro" id="IPR004088">
    <property type="entry name" value="KH_dom_type_1"/>
</dbReference>
<organism evidence="5 6">
    <name type="scientific">Aedes albopictus</name>
    <name type="common">Asian tiger mosquito</name>
    <name type="synonym">Stegomyia albopicta</name>
    <dbReference type="NCBI Taxonomy" id="7160"/>
    <lineage>
        <taxon>Eukaryota</taxon>
        <taxon>Metazoa</taxon>
        <taxon>Ecdysozoa</taxon>
        <taxon>Arthropoda</taxon>
        <taxon>Hexapoda</taxon>
        <taxon>Insecta</taxon>
        <taxon>Pterygota</taxon>
        <taxon>Neoptera</taxon>
        <taxon>Endopterygota</taxon>
        <taxon>Diptera</taxon>
        <taxon>Nematocera</taxon>
        <taxon>Culicoidea</taxon>
        <taxon>Culicidae</taxon>
        <taxon>Culicinae</taxon>
        <taxon>Aedini</taxon>
        <taxon>Aedes</taxon>
        <taxon>Stegomyia</taxon>
    </lineage>
</organism>
<feature type="compositionally biased region" description="Polar residues" evidence="2">
    <location>
        <begin position="557"/>
        <end position="578"/>
    </location>
</feature>
<dbReference type="InterPro" id="IPR002999">
    <property type="entry name" value="Tudor"/>
</dbReference>
<keyword evidence="1" id="KW-0694">RNA-binding</keyword>
<evidence type="ECO:0000313" key="5">
    <source>
        <dbReference type="EnsemblMetazoa" id="AALFPA23_002934.P3037"/>
    </source>
</evidence>
<dbReference type="SMART" id="SM00322">
    <property type="entry name" value="KH"/>
    <property type="match status" value="2"/>
</dbReference>
<dbReference type="PROSITE" id="PS50084">
    <property type="entry name" value="KH_TYPE_1"/>
    <property type="match status" value="2"/>
</dbReference>
<dbReference type="InterPro" id="IPR036612">
    <property type="entry name" value="KH_dom_type_1_sf"/>
</dbReference>
<feature type="region of interest" description="Disordered" evidence="2">
    <location>
        <begin position="489"/>
        <end position="644"/>
    </location>
</feature>
<dbReference type="PANTHER" id="PTHR22948">
    <property type="entry name" value="TUDOR DOMAIN CONTAINING PROTEIN"/>
    <property type="match status" value="1"/>
</dbReference>
<sequence length="644" mass="71279">MNKSPATIPIIIGVSLLSIGGAYIYTLLKKKKEEFDESTSEPDGGGFSKIAKLVRMMSKEEIKSVEITLSNKVIPLVVGRKGYTLRHIQDTTQTNIQFRDLDDSHQICEIRGTEAGIRAAEDLIMKEASRQVTQTDEMLVPQSACGKILGRCGDELQEICRKSMAKVWIEGSRTLGDSRRIMITGTPKQISVAKSLIANKVKEDAELRKSQEHLDIRREPRIRTPPSSITATPVPREVLPPTIEKLKSSSTSNQLEVFVSAVISPSRFYLQLVGPQSSELDVLVDTMTQYYNQQDNRNLHQIRKPYLGQIVAAEFNADGKWYRAEVIAILPNEFKPGEVVLDLFFVDYGDNQYIKPSEVYELRPDFLALRFQAIECFLAHVEPNNVISSTTGEEEWDPLAITRFEELTHAAQWKKLLSRIATYKKKGHRGNHESRDREGSPIPGVELFDVSAEGSNVNIALELVTEGHAKVTPNFGDLCRSHVLRLDGGSQASSSERLNDLSSGSNTTDTVSSVVTTIQPSRKPPQDLSNDETPSSTTSPKREPASQPSSSVPVPSTETNPQEPFKSLANQKPSSNGSPRADVTAASNDFLQAEKTTSSSLRSESSKDLTSNSYTNGKPNGNGSRMQDWNEIVEEEQQINGLMN</sequence>
<feature type="compositionally biased region" description="Low complexity" evidence="2">
    <location>
        <begin position="594"/>
        <end position="611"/>
    </location>
</feature>
<dbReference type="InterPro" id="IPR004087">
    <property type="entry name" value="KH_dom"/>
</dbReference>
<reference evidence="5" key="2">
    <citation type="submission" date="2025-05" db="UniProtKB">
        <authorList>
            <consortium name="EnsemblMetazoa"/>
        </authorList>
    </citation>
    <scope>IDENTIFICATION</scope>
    <source>
        <strain evidence="5">Foshan</strain>
    </source>
</reference>
<evidence type="ECO:0000313" key="6">
    <source>
        <dbReference type="Proteomes" id="UP000069940"/>
    </source>
</evidence>
<dbReference type="CDD" id="cd00105">
    <property type="entry name" value="KH-I"/>
    <property type="match status" value="1"/>
</dbReference>
<evidence type="ECO:0000259" key="4">
    <source>
        <dbReference type="PROSITE" id="PS50304"/>
    </source>
</evidence>
<feature type="compositionally biased region" description="Low complexity" evidence="2">
    <location>
        <begin position="545"/>
        <end position="556"/>
    </location>
</feature>
<evidence type="ECO:0000256" key="3">
    <source>
        <dbReference type="SAM" id="Phobius"/>
    </source>
</evidence>
<keyword evidence="3" id="KW-0472">Membrane</keyword>
<dbReference type="SUPFAM" id="SSF63748">
    <property type="entry name" value="Tudor/PWWP/MBT"/>
    <property type="match status" value="1"/>
</dbReference>
<dbReference type="SUPFAM" id="SSF54791">
    <property type="entry name" value="Eukaryotic type KH-domain (KH-domain type I)"/>
    <property type="match status" value="2"/>
</dbReference>
<dbReference type="GeneID" id="109420085"/>
<dbReference type="InterPro" id="IPR050621">
    <property type="entry name" value="Tudor_domain_containing"/>
</dbReference>
<dbReference type="Pfam" id="PF00013">
    <property type="entry name" value="KH_1"/>
    <property type="match status" value="2"/>
</dbReference>
<evidence type="ECO:0000256" key="1">
    <source>
        <dbReference type="PROSITE-ProRule" id="PRU00117"/>
    </source>
</evidence>
<name>A0ABM1XUC2_AEDAL</name>
<dbReference type="Proteomes" id="UP000069940">
    <property type="component" value="Unassembled WGS sequence"/>
</dbReference>
<dbReference type="EnsemblMetazoa" id="AALFPA23_002934.R3037">
    <property type="protein sequence ID" value="AALFPA23_002934.P3037"/>
    <property type="gene ID" value="AALFPA23_002934"/>
</dbReference>
<accession>A0ABM1XUC2</accession>
<dbReference type="PANTHER" id="PTHR22948:SF29">
    <property type="entry name" value="FI02030P-RELATED"/>
    <property type="match status" value="1"/>
</dbReference>
<dbReference type="SMART" id="SM00333">
    <property type="entry name" value="TUDOR"/>
    <property type="match status" value="1"/>
</dbReference>
<keyword evidence="3" id="KW-0812">Transmembrane</keyword>
<feature type="transmembrane region" description="Helical" evidence="3">
    <location>
        <begin position="6"/>
        <end position="28"/>
    </location>
</feature>
<keyword evidence="3" id="KW-1133">Transmembrane helix</keyword>
<dbReference type="InterPro" id="IPR035437">
    <property type="entry name" value="SNase_OB-fold_sf"/>
</dbReference>
<keyword evidence="6" id="KW-1185">Reference proteome</keyword>
<evidence type="ECO:0000256" key="2">
    <source>
        <dbReference type="SAM" id="MobiDB-lite"/>
    </source>
</evidence>
<feature type="compositionally biased region" description="Polar residues" evidence="2">
    <location>
        <begin position="527"/>
        <end position="539"/>
    </location>
</feature>
<reference evidence="6" key="1">
    <citation type="journal article" date="2015" name="Proc. Natl. Acad. Sci. U.S.A.">
        <title>Genome sequence of the Asian Tiger mosquito, Aedes albopictus, reveals insights into its biology, genetics, and evolution.</title>
        <authorList>
            <person name="Chen X.G."/>
            <person name="Jiang X."/>
            <person name="Gu J."/>
            <person name="Xu M."/>
            <person name="Wu Y."/>
            <person name="Deng Y."/>
            <person name="Zhang C."/>
            <person name="Bonizzoni M."/>
            <person name="Dermauw W."/>
            <person name="Vontas J."/>
            <person name="Armbruster P."/>
            <person name="Huang X."/>
            <person name="Yang Y."/>
            <person name="Zhang H."/>
            <person name="He W."/>
            <person name="Peng H."/>
            <person name="Liu Y."/>
            <person name="Wu K."/>
            <person name="Chen J."/>
            <person name="Lirakis M."/>
            <person name="Topalis P."/>
            <person name="Van Leeuwen T."/>
            <person name="Hall A.B."/>
            <person name="Jiang X."/>
            <person name="Thorpe C."/>
            <person name="Mueller R.L."/>
            <person name="Sun C."/>
            <person name="Waterhouse R.M."/>
            <person name="Yan G."/>
            <person name="Tu Z.J."/>
            <person name="Fang X."/>
            <person name="James A.A."/>
        </authorList>
    </citation>
    <scope>NUCLEOTIDE SEQUENCE [LARGE SCALE GENOMIC DNA]</scope>
    <source>
        <strain evidence="6">Foshan</strain>
    </source>
</reference>
<feature type="compositionally biased region" description="Polar residues" evidence="2">
    <location>
        <begin position="612"/>
        <end position="627"/>
    </location>
</feature>
<dbReference type="Gene3D" id="2.40.50.90">
    <property type="match status" value="1"/>
</dbReference>
<dbReference type="Gene3D" id="2.30.30.140">
    <property type="match status" value="1"/>
</dbReference>
<protein>
    <recommendedName>
        <fullName evidence="4">Tudor domain-containing protein</fullName>
    </recommendedName>
</protein>
<dbReference type="Pfam" id="PF00567">
    <property type="entry name" value="TUDOR"/>
    <property type="match status" value="1"/>
</dbReference>
<proteinExistence type="predicted"/>
<dbReference type="RefSeq" id="XP_019549939.3">
    <property type="nucleotide sequence ID" value="XM_019694394.3"/>
</dbReference>
<feature type="compositionally biased region" description="Low complexity" evidence="2">
    <location>
        <begin position="502"/>
        <end position="517"/>
    </location>
</feature>
<dbReference type="Gene3D" id="3.30.1370.10">
    <property type="entry name" value="K Homology domain, type 1"/>
    <property type="match status" value="2"/>
</dbReference>
<dbReference type="PROSITE" id="PS50304">
    <property type="entry name" value="TUDOR"/>
    <property type="match status" value="1"/>
</dbReference>